<accession>A0AA38M0M1</accession>
<feature type="compositionally biased region" description="Basic residues" evidence="1">
    <location>
        <begin position="87"/>
        <end position="115"/>
    </location>
</feature>
<keyword evidence="3" id="KW-1185">Reference proteome</keyword>
<proteinExistence type="predicted"/>
<reference evidence="2" key="1">
    <citation type="journal article" date="2023" name="G3 (Bethesda)">
        <title>Whole genome assemblies of Zophobas morio and Tenebrio molitor.</title>
        <authorList>
            <person name="Kaur S."/>
            <person name="Stinson S.A."/>
            <person name="diCenzo G.C."/>
        </authorList>
    </citation>
    <scope>NUCLEOTIDE SEQUENCE</scope>
    <source>
        <strain evidence="2">QUZm001</strain>
    </source>
</reference>
<dbReference type="AlphaFoldDB" id="A0AA38M0M1"/>
<feature type="region of interest" description="Disordered" evidence="1">
    <location>
        <begin position="75"/>
        <end position="148"/>
    </location>
</feature>
<sequence length="148" mass="16111">MTSVSGNVTERSEPAATRQPVDVNARQRLTTGSGVGGREWRRCELRRGRNAPPLACAHRANGLCPQKTINSHFFLMTRPAHRPTSPPRRRGAGTGPRRRGRPGSGARRRPRRPGRRAFSTTWMPVSSKLSAGRAPAPTAGGASRRSNE</sequence>
<comment type="caution">
    <text evidence="2">The sequence shown here is derived from an EMBL/GenBank/DDBJ whole genome shotgun (WGS) entry which is preliminary data.</text>
</comment>
<protein>
    <submittedName>
        <fullName evidence="2">Uncharacterized protein</fullName>
    </submittedName>
</protein>
<feature type="region of interest" description="Disordered" evidence="1">
    <location>
        <begin position="1"/>
        <end position="43"/>
    </location>
</feature>
<evidence type="ECO:0000256" key="1">
    <source>
        <dbReference type="SAM" id="MobiDB-lite"/>
    </source>
</evidence>
<name>A0AA38M0M1_9CUCU</name>
<dbReference type="EMBL" id="JALNTZ010000010">
    <property type="protein sequence ID" value="KAJ3639425.1"/>
    <property type="molecule type" value="Genomic_DNA"/>
</dbReference>
<feature type="compositionally biased region" description="Polar residues" evidence="1">
    <location>
        <begin position="118"/>
        <end position="129"/>
    </location>
</feature>
<gene>
    <name evidence="2" type="ORF">Zmor_002786</name>
</gene>
<evidence type="ECO:0000313" key="3">
    <source>
        <dbReference type="Proteomes" id="UP001168821"/>
    </source>
</evidence>
<dbReference type="Proteomes" id="UP001168821">
    <property type="component" value="Unassembled WGS sequence"/>
</dbReference>
<evidence type="ECO:0000313" key="2">
    <source>
        <dbReference type="EMBL" id="KAJ3639425.1"/>
    </source>
</evidence>
<feature type="compositionally biased region" description="Low complexity" evidence="1">
    <location>
        <begin position="130"/>
        <end position="148"/>
    </location>
</feature>
<organism evidence="2 3">
    <name type="scientific">Zophobas morio</name>
    <dbReference type="NCBI Taxonomy" id="2755281"/>
    <lineage>
        <taxon>Eukaryota</taxon>
        <taxon>Metazoa</taxon>
        <taxon>Ecdysozoa</taxon>
        <taxon>Arthropoda</taxon>
        <taxon>Hexapoda</taxon>
        <taxon>Insecta</taxon>
        <taxon>Pterygota</taxon>
        <taxon>Neoptera</taxon>
        <taxon>Endopterygota</taxon>
        <taxon>Coleoptera</taxon>
        <taxon>Polyphaga</taxon>
        <taxon>Cucujiformia</taxon>
        <taxon>Tenebrionidae</taxon>
        <taxon>Zophobas</taxon>
    </lineage>
</organism>